<reference evidence="2 3" key="1">
    <citation type="submission" date="2016-06" db="EMBL/GenBank/DDBJ databases">
        <title>Adaptive Radiation by Waves of Gene Transfer Leads to Fine-Scale Resource Partitioning in Marine Microbes.</title>
        <authorList>
            <person name="Hehemann J.-H."/>
            <person name="Arevalo P."/>
            <person name="Datta M.S."/>
            <person name="Yu X."/>
            <person name="Corzett C."/>
            <person name="Henschel A."/>
            <person name="Preheim S.P."/>
            <person name="Timberlake S."/>
            <person name="Alm E.J."/>
            <person name="Polz M.F."/>
        </authorList>
    </citation>
    <scope>NUCLEOTIDE SEQUENCE [LARGE SCALE GENOMIC DNA]</scope>
    <source>
        <strain evidence="2 3">FF50</strain>
        <plasmid evidence="2 3">unnamed1</plasmid>
    </source>
</reference>
<evidence type="ECO:0000259" key="1">
    <source>
        <dbReference type="Pfam" id="PF09722"/>
    </source>
</evidence>
<dbReference type="InterPro" id="IPR024467">
    <property type="entry name" value="Xre/MbcA/ParS-like_toxin-bd"/>
</dbReference>
<name>A0AAN0Y000_9VIBR</name>
<evidence type="ECO:0000313" key="3">
    <source>
        <dbReference type="Proteomes" id="UP000092018"/>
    </source>
</evidence>
<dbReference type="EMBL" id="CP016179">
    <property type="protein sequence ID" value="ANO35668.1"/>
    <property type="molecule type" value="Genomic_DNA"/>
</dbReference>
<gene>
    <name evidence="2" type="ORF">A6E01_19495</name>
</gene>
<feature type="domain" description="Antitoxin Xre/MbcA/ParS-like toxin-binding" evidence="1">
    <location>
        <begin position="73"/>
        <end position="120"/>
    </location>
</feature>
<evidence type="ECO:0000313" key="2">
    <source>
        <dbReference type="EMBL" id="ANO35668.1"/>
    </source>
</evidence>
<keyword evidence="2" id="KW-0614">Plasmid</keyword>
<protein>
    <recommendedName>
        <fullName evidence="1">Antitoxin Xre/MbcA/ParS-like toxin-binding domain-containing protein</fullName>
    </recommendedName>
</protein>
<dbReference type="Proteomes" id="UP000092018">
    <property type="component" value="Plasmid unnamed1"/>
</dbReference>
<dbReference type="Pfam" id="PF09722">
    <property type="entry name" value="Xre_MbcA_ParS_C"/>
    <property type="match status" value="1"/>
</dbReference>
<organism evidence="2 3">
    <name type="scientific">Vibrio breoganii</name>
    <dbReference type="NCBI Taxonomy" id="553239"/>
    <lineage>
        <taxon>Bacteria</taxon>
        <taxon>Pseudomonadati</taxon>
        <taxon>Pseudomonadota</taxon>
        <taxon>Gammaproteobacteria</taxon>
        <taxon>Vibrionales</taxon>
        <taxon>Vibrionaceae</taxon>
        <taxon>Vibrio</taxon>
    </lineage>
</organism>
<proteinExistence type="predicted"/>
<accession>A0AAN0Y000</accession>
<dbReference type="AlphaFoldDB" id="A0AAN0Y000"/>
<geneLocation type="plasmid" evidence="2 3">
    <name>unnamed1</name>
</geneLocation>
<dbReference type="KEGG" id="vbr:A6E01_19495"/>
<sequence length="134" mass="14882">MRSIGDITPVQAQVSLKVSLNIFEKWQLTDTEKLNLLGLDSVSDLGLMVAGLVMVREDVLTRVSYVLQVHRHLRSLFSEDASVYGWVKKPNDHPLFRGRTAVEYIGVGGVDRLARVVSVLRSYVDAQPAVTFVG</sequence>